<sequence>MSSSLGTSGLDRKTKIGIIASVVVVVVLLVMGCTIGVLDCRKGFRRRKQRTLQKRDSELVMLESQMRRDSTVTQTQTQRRRLEHGLWDHLKNPQNSDGGAEAKDACQSVDVEKDLSNRVEGMTGMQQQKTP</sequence>
<evidence type="ECO:0000313" key="4">
    <source>
        <dbReference type="Proteomes" id="UP000244855"/>
    </source>
</evidence>
<proteinExistence type="predicted"/>
<evidence type="ECO:0000313" key="3">
    <source>
        <dbReference type="EMBL" id="PVI02206.1"/>
    </source>
</evidence>
<dbReference type="EMBL" id="KZ805346">
    <property type="protein sequence ID" value="PVI02206.1"/>
    <property type="molecule type" value="Genomic_DNA"/>
</dbReference>
<feature type="transmembrane region" description="Helical" evidence="2">
    <location>
        <begin position="16"/>
        <end position="38"/>
    </location>
</feature>
<keyword evidence="2" id="KW-0472">Membrane</keyword>
<accession>A0A2V1DVY9</accession>
<name>A0A2V1DVY9_9PLEO</name>
<dbReference type="AlphaFoldDB" id="A0A2V1DVY9"/>
<feature type="region of interest" description="Disordered" evidence="1">
    <location>
        <begin position="84"/>
        <end position="107"/>
    </location>
</feature>
<keyword evidence="2" id="KW-0812">Transmembrane</keyword>
<dbReference type="Proteomes" id="UP000244855">
    <property type="component" value="Unassembled WGS sequence"/>
</dbReference>
<keyword evidence="4" id="KW-1185">Reference proteome</keyword>
<gene>
    <name evidence="3" type="ORF">DM02DRAFT_653833</name>
</gene>
<protein>
    <submittedName>
        <fullName evidence="3">Uncharacterized protein</fullName>
    </submittedName>
</protein>
<organism evidence="3 4">
    <name type="scientific">Periconia macrospinosa</name>
    <dbReference type="NCBI Taxonomy" id="97972"/>
    <lineage>
        <taxon>Eukaryota</taxon>
        <taxon>Fungi</taxon>
        <taxon>Dikarya</taxon>
        <taxon>Ascomycota</taxon>
        <taxon>Pezizomycotina</taxon>
        <taxon>Dothideomycetes</taxon>
        <taxon>Pleosporomycetidae</taxon>
        <taxon>Pleosporales</taxon>
        <taxon>Massarineae</taxon>
        <taxon>Periconiaceae</taxon>
        <taxon>Periconia</taxon>
    </lineage>
</organism>
<keyword evidence="2" id="KW-1133">Transmembrane helix</keyword>
<dbReference type="OrthoDB" id="10516524at2759"/>
<evidence type="ECO:0000256" key="1">
    <source>
        <dbReference type="SAM" id="MobiDB-lite"/>
    </source>
</evidence>
<reference evidence="3 4" key="1">
    <citation type="journal article" date="2018" name="Sci. Rep.">
        <title>Comparative genomics provides insights into the lifestyle and reveals functional heterogeneity of dark septate endophytic fungi.</title>
        <authorList>
            <person name="Knapp D.G."/>
            <person name="Nemeth J.B."/>
            <person name="Barry K."/>
            <person name="Hainaut M."/>
            <person name="Henrissat B."/>
            <person name="Johnson J."/>
            <person name="Kuo A."/>
            <person name="Lim J.H.P."/>
            <person name="Lipzen A."/>
            <person name="Nolan M."/>
            <person name="Ohm R.A."/>
            <person name="Tamas L."/>
            <person name="Grigoriev I.V."/>
            <person name="Spatafora J.W."/>
            <person name="Nagy L.G."/>
            <person name="Kovacs G.M."/>
        </authorList>
    </citation>
    <scope>NUCLEOTIDE SEQUENCE [LARGE SCALE GENOMIC DNA]</scope>
    <source>
        <strain evidence="3 4">DSE2036</strain>
    </source>
</reference>
<evidence type="ECO:0000256" key="2">
    <source>
        <dbReference type="SAM" id="Phobius"/>
    </source>
</evidence>